<accession>M0QL21</accession>
<keyword evidence="1" id="KW-0547">Nucleotide-binding</keyword>
<dbReference type="GO" id="GO:0006355">
    <property type="term" value="P:regulation of DNA-templated transcription"/>
    <property type="evidence" value="ECO:0007669"/>
    <property type="project" value="InterPro"/>
</dbReference>
<dbReference type="AlphaFoldDB" id="M0QL21"/>
<dbReference type="CDD" id="cd06170">
    <property type="entry name" value="LuxR_C_like"/>
    <property type="match status" value="1"/>
</dbReference>
<dbReference type="InterPro" id="IPR036388">
    <property type="entry name" value="WH-like_DNA-bd_sf"/>
</dbReference>
<evidence type="ECO:0000313" key="4">
    <source>
        <dbReference type="EMBL" id="GAC68117.1"/>
    </source>
</evidence>
<dbReference type="GO" id="GO:0005737">
    <property type="term" value="C:cytoplasm"/>
    <property type="evidence" value="ECO:0007669"/>
    <property type="project" value="TreeGrafter"/>
</dbReference>
<evidence type="ECO:0000259" key="3">
    <source>
        <dbReference type="PROSITE" id="PS50043"/>
    </source>
</evidence>
<keyword evidence="2" id="KW-0067">ATP-binding</keyword>
<dbReference type="GO" id="GO:0005524">
    <property type="term" value="F:ATP binding"/>
    <property type="evidence" value="ECO:0007669"/>
    <property type="project" value="UniProtKB-KW"/>
</dbReference>
<dbReference type="Proteomes" id="UP000011666">
    <property type="component" value="Unassembled WGS sequence"/>
</dbReference>
<dbReference type="InterPro" id="IPR016032">
    <property type="entry name" value="Sig_transdc_resp-reg_C-effctor"/>
</dbReference>
<evidence type="ECO:0000256" key="2">
    <source>
        <dbReference type="ARBA" id="ARBA00022840"/>
    </source>
</evidence>
<feature type="domain" description="HTH luxR-type" evidence="3">
    <location>
        <begin position="845"/>
        <end position="910"/>
    </location>
</feature>
<dbReference type="Pfam" id="PF13401">
    <property type="entry name" value="AAA_22"/>
    <property type="match status" value="1"/>
</dbReference>
<keyword evidence="5" id="KW-1185">Reference proteome</keyword>
<sequence length="915" mass="96714">MSAVLAGRRREFVSALRRRVDAVAATGGGGGCVVVTAEAGGGKSHSLRAAAAESPVTVSWATASELSWRKPYSVVGDLLGVEVPDPLPPDADRLFLERLDRLVALGPHVFVVDDAHHADAASLATMALIADVARMLPVALIVARRPEPVREYLVRLAARPDVETVVVPPLDGMDVDVLVHERLAAWPGTRLRSALATTGGHPLSAQTMLDDLGRRELLIRDADGVDIPMGVDAASAPTLAESVEARLDPVGSGARDVLLRLAVWGGPAALEDLAALVAVPAAAVVAPVQELLEADLVAFDDHGRLEVTHDTIADAVCERTARPLRDVVHRAIADFVGESDPVARAHHLRAAGAEPGETVVAVQAAARRLETVPAVAADVLAGGAGPFGGAGVAAEATALSVERALALARSGQLAQADEVARDALSVAGDVDAIARLIRVRMFALTVRGARDEVLEMIEETLTFPLPEVSRRIITDHRSYVRLLGGAGPIPLEPYVDTVGELSLTGLVAEALRSCLTGATFAAVEYAAEASRRFMTEEASDSSEGASADLWPPFIEMYHRGPKAAAESRLEMARRQADRGTGWQGTYHQLISGSIELLRGNLADSVAIYDAAFEKVATGEEAVSSLAYGGRAMIDVMTGDLAGAEHRVQLWDDDRIGYGHLLHQFGIPQIARVRMLTAEARRSHRTAAHLAGEVWSGAMSQHCFSWAAMVAPEIVRIAIRAVDEDLVTQVAADLATLPRPLGPATTDAVRLAEAMASAEPSAVVEVASDVARRATRTEDFALIVSGWEEAAVAAAVDGRKTEAIDHARAALRTVEDAGADGWRSRILSRMRGAGVRVTTSGTRRRPDTGWDSLTPTEAQVTELVALGLSGPDIAGRLFMSPRTVQTHVSHVLGKLGLRTRVELAAAASGREPRLVR</sequence>
<dbReference type="GO" id="GO:0003677">
    <property type="term" value="F:DNA binding"/>
    <property type="evidence" value="ECO:0007669"/>
    <property type="project" value="InterPro"/>
</dbReference>
<dbReference type="InterPro" id="IPR027417">
    <property type="entry name" value="P-loop_NTPase"/>
</dbReference>
<organism evidence="4 5">
    <name type="scientific">Gordonia soli NBRC 108243</name>
    <dbReference type="NCBI Taxonomy" id="1223545"/>
    <lineage>
        <taxon>Bacteria</taxon>
        <taxon>Bacillati</taxon>
        <taxon>Actinomycetota</taxon>
        <taxon>Actinomycetes</taxon>
        <taxon>Mycobacteriales</taxon>
        <taxon>Gordoniaceae</taxon>
        <taxon>Gordonia</taxon>
    </lineage>
</organism>
<dbReference type="PROSITE" id="PS50043">
    <property type="entry name" value="HTH_LUXR_2"/>
    <property type="match status" value="1"/>
</dbReference>
<dbReference type="SUPFAM" id="SSF52540">
    <property type="entry name" value="P-loop containing nucleoside triphosphate hydrolases"/>
    <property type="match status" value="1"/>
</dbReference>
<dbReference type="EMBL" id="BANX01000011">
    <property type="protein sequence ID" value="GAC68117.1"/>
    <property type="molecule type" value="Genomic_DNA"/>
</dbReference>
<dbReference type="STRING" id="1223545.GS4_11_03890"/>
<proteinExistence type="predicted"/>
<evidence type="ECO:0000256" key="1">
    <source>
        <dbReference type="ARBA" id="ARBA00022741"/>
    </source>
</evidence>
<gene>
    <name evidence="4" type="ORF">GS4_11_03890</name>
</gene>
<dbReference type="OrthoDB" id="8482304at2"/>
<dbReference type="Gene3D" id="1.10.10.10">
    <property type="entry name" value="Winged helix-like DNA-binding domain superfamily/Winged helix DNA-binding domain"/>
    <property type="match status" value="1"/>
</dbReference>
<dbReference type="PRINTS" id="PR00038">
    <property type="entry name" value="HTHLUXR"/>
</dbReference>
<evidence type="ECO:0000313" key="5">
    <source>
        <dbReference type="Proteomes" id="UP000011666"/>
    </source>
</evidence>
<reference evidence="4 5" key="1">
    <citation type="submission" date="2013-01" db="EMBL/GenBank/DDBJ databases">
        <title>Whole genome shotgun sequence of Gordonia soli NBRC 108243.</title>
        <authorList>
            <person name="Isaki-Nakamura S."/>
            <person name="Hosoyama A."/>
            <person name="Tsuchikane K."/>
            <person name="Ando Y."/>
            <person name="Baba S."/>
            <person name="Ohji S."/>
            <person name="Hamada M."/>
            <person name="Tamura T."/>
            <person name="Yamazoe A."/>
            <person name="Yamazaki S."/>
            <person name="Fujita N."/>
        </authorList>
    </citation>
    <scope>NUCLEOTIDE SEQUENCE [LARGE SCALE GENOMIC DNA]</scope>
    <source>
        <strain evidence="4 5">NBRC 108243</strain>
    </source>
</reference>
<dbReference type="GO" id="GO:0016887">
    <property type="term" value="F:ATP hydrolysis activity"/>
    <property type="evidence" value="ECO:0007669"/>
    <property type="project" value="InterPro"/>
</dbReference>
<dbReference type="PANTHER" id="PTHR16305">
    <property type="entry name" value="TESTICULAR SOLUBLE ADENYLYL CYCLASE"/>
    <property type="match status" value="1"/>
</dbReference>
<dbReference type="GO" id="GO:0004016">
    <property type="term" value="F:adenylate cyclase activity"/>
    <property type="evidence" value="ECO:0007669"/>
    <property type="project" value="TreeGrafter"/>
</dbReference>
<dbReference type="InterPro" id="IPR049945">
    <property type="entry name" value="AAA_22"/>
</dbReference>
<name>M0QL21_9ACTN</name>
<dbReference type="InterPro" id="IPR000792">
    <property type="entry name" value="Tscrpt_reg_LuxR_C"/>
</dbReference>
<dbReference type="eggNOG" id="COG2909">
    <property type="taxonomic scope" value="Bacteria"/>
</dbReference>
<dbReference type="SMART" id="SM00421">
    <property type="entry name" value="HTH_LUXR"/>
    <property type="match status" value="1"/>
</dbReference>
<protein>
    <submittedName>
        <fullName evidence="4">Putative LuxR family transcriptional regulator</fullName>
    </submittedName>
</protein>
<dbReference type="SUPFAM" id="SSF46894">
    <property type="entry name" value="C-terminal effector domain of the bipartite response regulators"/>
    <property type="match status" value="1"/>
</dbReference>
<dbReference type="PANTHER" id="PTHR16305:SF35">
    <property type="entry name" value="TRANSCRIPTIONAL ACTIVATOR DOMAIN"/>
    <property type="match status" value="1"/>
</dbReference>
<comment type="caution">
    <text evidence="4">The sequence shown here is derived from an EMBL/GenBank/DDBJ whole genome shotgun (WGS) entry which is preliminary data.</text>
</comment>
<dbReference type="Pfam" id="PF00196">
    <property type="entry name" value="GerE"/>
    <property type="match status" value="1"/>
</dbReference>
<dbReference type="RefSeq" id="WP_007619961.1">
    <property type="nucleotide sequence ID" value="NZ_BANX01000011.1"/>
</dbReference>